<dbReference type="EMBL" id="JAYMYS010000002">
    <property type="protein sequence ID" value="KAK7406349.1"/>
    <property type="molecule type" value="Genomic_DNA"/>
</dbReference>
<protein>
    <submittedName>
        <fullName evidence="1">Uncharacterized protein</fullName>
    </submittedName>
</protein>
<evidence type="ECO:0000313" key="2">
    <source>
        <dbReference type="Proteomes" id="UP001386955"/>
    </source>
</evidence>
<dbReference type="AlphaFoldDB" id="A0AAN9SX39"/>
<name>A0AAN9SX39_PSOTE</name>
<dbReference type="Proteomes" id="UP001386955">
    <property type="component" value="Unassembled WGS sequence"/>
</dbReference>
<comment type="caution">
    <text evidence="1">The sequence shown here is derived from an EMBL/GenBank/DDBJ whole genome shotgun (WGS) entry which is preliminary data.</text>
</comment>
<proteinExistence type="predicted"/>
<keyword evidence="2" id="KW-1185">Reference proteome</keyword>
<accession>A0AAN9SX39</accession>
<gene>
    <name evidence="1" type="ORF">VNO78_07973</name>
</gene>
<sequence>MSRYYNIPRVFWKVDGVQANVIIERLLPLDFTAESTTKLQSYCLAVSLLTKNDREREIPGSSLVGRLLSDVFLLNSCELGSSGSRHGLNSWQFKGLLQPQLHLVGVLVTILTDQGLVMKKRETTWAVPVNNIPQDWKIGETYDSGYK</sequence>
<organism evidence="1 2">
    <name type="scientific">Psophocarpus tetragonolobus</name>
    <name type="common">Winged bean</name>
    <name type="synonym">Dolichos tetragonolobus</name>
    <dbReference type="NCBI Taxonomy" id="3891"/>
    <lineage>
        <taxon>Eukaryota</taxon>
        <taxon>Viridiplantae</taxon>
        <taxon>Streptophyta</taxon>
        <taxon>Embryophyta</taxon>
        <taxon>Tracheophyta</taxon>
        <taxon>Spermatophyta</taxon>
        <taxon>Magnoliopsida</taxon>
        <taxon>eudicotyledons</taxon>
        <taxon>Gunneridae</taxon>
        <taxon>Pentapetalae</taxon>
        <taxon>rosids</taxon>
        <taxon>fabids</taxon>
        <taxon>Fabales</taxon>
        <taxon>Fabaceae</taxon>
        <taxon>Papilionoideae</taxon>
        <taxon>50 kb inversion clade</taxon>
        <taxon>NPAAA clade</taxon>
        <taxon>indigoferoid/millettioid clade</taxon>
        <taxon>Phaseoleae</taxon>
        <taxon>Psophocarpus</taxon>
    </lineage>
</organism>
<reference evidence="1 2" key="1">
    <citation type="submission" date="2024-01" db="EMBL/GenBank/DDBJ databases">
        <title>The genomes of 5 underutilized Papilionoideae crops provide insights into root nodulation and disease resistanc.</title>
        <authorList>
            <person name="Jiang F."/>
        </authorList>
    </citation>
    <scope>NUCLEOTIDE SEQUENCE [LARGE SCALE GENOMIC DNA]</scope>
    <source>
        <strain evidence="1">DUOXIRENSHENG_FW03</strain>
        <tissue evidence="1">Leaves</tissue>
    </source>
</reference>
<evidence type="ECO:0000313" key="1">
    <source>
        <dbReference type="EMBL" id="KAK7406349.1"/>
    </source>
</evidence>